<evidence type="ECO:0000259" key="1">
    <source>
        <dbReference type="Pfam" id="PF08241"/>
    </source>
</evidence>
<gene>
    <name evidence="2" type="ORF">QLQ83_11855</name>
</gene>
<keyword evidence="2" id="KW-0489">Methyltransferase</keyword>
<dbReference type="GO" id="GO:0032259">
    <property type="term" value="P:methylation"/>
    <property type="evidence" value="ECO:0007669"/>
    <property type="project" value="UniProtKB-KW"/>
</dbReference>
<dbReference type="InterPro" id="IPR029063">
    <property type="entry name" value="SAM-dependent_MTases_sf"/>
</dbReference>
<keyword evidence="3" id="KW-1185">Reference proteome</keyword>
<dbReference type="RefSeq" id="WP_282735732.1">
    <property type="nucleotide sequence ID" value="NZ_JASCQP010000027.1"/>
</dbReference>
<name>A0ABT6V0P5_9GAMM</name>
<evidence type="ECO:0000313" key="3">
    <source>
        <dbReference type="Proteomes" id="UP001225957"/>
    </source>
</evidence>
<dbReference type="Proteomes" id="UP001225957">
    <property type="component" value="Unassembled WGS sequence"/>
</dbReference>
<dbReference type="PANTHER" id="PTHR43591">
    <property type="entry name" value="METHYLTRANSFERASE"/>
    <property type="match status" value="1"/>
</dbReference>
<dbReference type="Gene3D" id="3.40.50.150">
    <property type="entry name" value="Vaccinia Virus protein VP39"/>
    <property type="match status" value="1"/>
</dbReference>
<sequence length="215" mass="23846">MDASAYDAWYETPRGRWIASRELGLVRDLLAVHAGESLLDVGCGTGYFTRGLARQREGAVSGIDINPAWVAYARQRDDLDIDWLVGDAQALPFGDKSVDLVVSITALCFIEDERLAVREMVRVARRRVVLGLLNRHSLLWWQKGRRGGRGAYRGARWHTPREARALFDGLPVTDVSVSSAIWLPGGGWLARHTEGCWPAWLHGGAFLLVAADLAR</sequence>
<organism evidence="2 3">
    <name type="scientific">Halomonas rhizosphaerae</name>
    <dbReference type="NCBI Taxonomy" id="3043296"/>
    <lineage>
        <taxon>Bacteria</taxon>
        <taxon>Pseudomonadati</taxon>
        <taxon>Pseudomonadota</taxon>
        <taxon>Gammaproteobacteria</taxon>
        <taxon>Oceanospirillales</taxon>
        <taxon>Halomonadaceae</taxon>
        <taxon>Halomonas</taxon>
    </lineage>
</organism>
<dbReference type="EMBL" id="JASCQP010000027">
    <property type="protein sequence ID" value="MDI5891794.1"/>
    <property type="molecule type" value="Genomic_DNA"/>
</dbReference>
<dbReference type="CDD" id="cd02440">
    <property type="entry name" value="AdoMet_MTases"/>
    <property type="match status" value="1"/>
</dbReference>
<feature type="domain" description="Methyltransferase type 11" evidence="1">
    <location>
        <begin position="39"/>
        <end position="126"/>
    </location>
</feature>
<dbReference type="PANTHER" id="PTHR43591:SF24">
    <property type="entry name" value="2-METHOXY-6-POLYPRENYL-1,4-BENZOQUINOL METHYLASE, MITOCHONDRIAL"/>
    <property type="match status" value="1"/>
</dbReference>
<dbReference type="SUPFAM" id="SSF53335">
    <property type="entry name" value="S-adenosyl-L-methionine-dependent methyltransferases"/>
    <property type="match status" value="1"/>
</dbReference>
<protein>
    <submittedName>
        <fullName evidence="2">Class I SAM-dependent methyltransferase</fullName>
        <ecNumber evidence="2">2.1.-.-</ecNumber>
    </submittedName>
</protein>
<dbReference type="EC" id="2.1.-.-" evidence="2"/>
<dbReference type="GO" id="GO:0008168">
    <property type="term" value="F:methyltransferase activity"/>
    <property type="evidence" value="ECO:0007669"/>
    <property type="project" value="UniProtKB-KW"/>
</dbReference>
<dbReference type="Pfam" id="PF08241">
    <property type="entry name" value="Methyltransf_11"/>
    <property type="match status" value="1"/>
</dbReference>
<evidence type="ECO:0000313" key="2">
    <source>
        <dbReference type="EMBL" id="MDI5891794.1"/>
    </source>
</evidence>
<accession>A0ABT6V0P5</accession>
<comment type="caution">
    <text evidence="2">The sequence shown here is derived from an EMBL/GenBank/DDBJ whole genome shotgun (WGS) entry which is preliminary data.</text>
</comment>
<reference evidence="2 3" key="1">
    <citation type="submission" date="2023-04" db="EMBL/GenBank/DDBJ databases">
        <title>Halomonas strains isolated from rhizosphere soil.</title>
        <authorList>
            <person name="Xu L."/>
            <person name="Sun J.-Q."/>
        </authorList>
    </citation>
    <scope>NUCLEOTIDE SEQUENCE [LARGE SCALE GENOMIC DNA]</scope>
    <source>
        <strain evidence="2 3">LR5S20</strain>
    </source>
</reference>
<dbReference type="InterPro" id="IPR013216">
    <property type="entry name" value="Methyltransf_11"/>
</dbReference>
<proteinExistence type="predicted"/>
<keyword evidence="2" id="KW-0808">Transferase</keyword>